<evidence type="ECO:0000256" key="5">
    <source>
        <dbReference type="ARBA" id="ARBA00022989"/>
    </source>
</evidence>
<dbReference type="AlphaFoldDB" id="B9XE62"/>
<evidence type="ECO:0000256" key="2">
    <source>
        <dbReference type="ARBA" id="ARBA00005779"/>
    </source>
</evidence>
<dbReference type="Pfam" id="PF03994">
    <property type="entry name" value="DUF350"/>
    <property type="match status" value="1"/>
</dbReference>
<keyword evidence="10" id="KW-1185">Reference proteome</keyword>
<evidence type="ECO:0000256" key="3">
    <source>
        <dbReference type="ARBA" id="ARBA00022475"/>
    </source>
</evidence>
<keyword evidence="4 7" id="KW-0812">Transmembrane</keyword>
<feature type="transmembrane region" description="Helical" evidence="7">
    <location>
        <begin position="77"/>
        <end position="98"/>
    </location>
</feature>
<keyword evidence="5 7" id="KW-1133">Transmembrane helix</keyword>
<dbReference type="GO" id="GO:0005886">
    <property type="term" value="C:plasma membrane"/>
    <property type="evidence" value="ECO:0007669"/>
    <property type="project" value="UniProtKB-SubCell"/>
</dbReference>
<feature type="signal peptide" evidence="8">
    <location>
        <begin position="1"/>
        <end position="24"/>
    </location>
</feature>
<keyword evidence="6 7" id="KW-0472">Membrane</keyword>
<proteinExistence type="inferred from homology"/>
<comment type="caution">
    <text evidence="9">The sequence shown here is derived from an EMBL/GenBank/DDBJ whole genome shotgun (WGS) entry which is preliminary data.</text>
</comment>
<dbReference type="RefSeq" id="WP_007414110.1">
    <property type="nucleotide sequence ID" value="NZ_ABOX02000007.1"/>
</dbReference>
<comment type="similarity">
    <text evidence="2">Belongs to the UPF0719 family.</text>
</comment>
<gene>
    <name evidence="9" type="ORF">Cflav_PD4616</name>
</gene>
<evidence type="ECO:0000256" key="4">
    <source>
        <dbReference type="ARBA" id="ARBA00022692"/>
    </source>
</evidence>
<evidence type="ECO:0000313" key="10">
    <source>
        <dbReference type="Proteomes" id="UP000003688"/>
    </source>
</evidence>
<dbReference type="EMBL" id="ABOX02000007">
    <property type="protein sequence ID" value="EEF61953.1"/>
    <property type="molecule type" value="Genomic_DNA"/>
</dbReference>
<feature type="chain" id="PRO_5002894705" description="DUF350 domain-containing protein" evidence="8">
    <location>
        <begin position="25"/>
        <end position="99"/>
    </location>
</feature>
<accession>B9XE62</accession>
<comment type="subcellular location">
    <subcellularLocation>
        <location evidence="1">Cell membrane</location>
        <topology evidence="1">Multi-pass membrane protein</topology>
    </subcellularLocation>
</comment>
<dbReference type="InterPro" id="IPR007140">
    <property type="entry name" value="DUF350"/>
</dbReference>
<protein>
    <recommendedName>
        <fullName evidence="11">DUF350 domain-containing protein</fullName>
    </recommendedName>
</protein>
<feature type="transmembrane region" description="Helical" evidence="7">
    <location>
        <begin position="34"/>
        <end position="56"/>
    </location>
</feature>
<evidence type="ECO:0000256" key="7">
    <source>
        <dbReference type="SAM" id="Phobius"/>
    </source>
</evidence>
<sequence precursor="true">MKRKLPSVLLPVLSLLAWANNVSAEGTDTTPKSLSHAILNSIIFATIGIVVVFVGFKVFDWAVTKIDIEKELLNNNVAVAIVTAAVIIGISIIVATSIM</sequence>
<name>B9XE62_PEDPL</name>
<keyword evidence="8" id="KW-0732">Signal</keyword>
<evidence type="ECO:0000256" key="1">
    <source>
        <dbReference type="ARBA" id="ARBA00004651"/>
    </source>
</evidence>
<evidence type="ECO:0008006" key="11">
    <source>
        <dbReference type="Google" id="ProtNLM"/>
    </source>
</evidence>
<dbReference type="Proteomes" id="UP000003688">
    <property type="component" value="Unassembled WGS sequence"/>
</dbReference>
<evidence type="ECO:0000313" key="9">
    <source>
        <dbReference type="EMBL" id="EEF61953.1"/>
    </source>
</evidence>
<keyword evidence="3" id="KW-1003">Cell membrane</keyword>
<organism evidence="9 10">
    <name type="scientific">Pedosphaera parvula (strain Ellin514)</name>
    <dbReference type="NCBI Taxonomy" id="320771"/>
    <lineage>
        <taxon>Bacteria</taxon>
        <taxon>Pseudomonadati</taxon>
        <taxon>Verrucomicrobiota</taxon>
        <taxon>Pedosphaerae</taxon>
        <taxon>Pedosphaerales</taxon>
        <taxon>Pedosphaeraceae</taxon>
        <taxon>Pedosphaera</taxon>
    </lineage>
</organism>
<evidence type="ECO:0000256" key="6">
    <source>
        <dbReference type="ARBA" id="ARBA00023136"/>
    </source>
</evidence>
<evidence type="ECO:0000256" key="8">
    <source>
        <dbReference type="SAM" id="SignalP"/>
    </source>
</evidence>
<dbReference type="STRING" id="320771.Cflav_PD4616"/>
<reference evidence="9 10" key="1">
    <citation type="journal article" date="2011" name="J. Bacteriol.">
        <title>Genome sequence of 'Pedosphaera parvula' Ellin514, an aerobic Verrucomicrobial isolate from pasture soil.</title>
        <authorList>
            <person name="Kant R."/>
            <person name="van Passel M.W."/>
            <person name="Sangwan P."/>
            <person name="Palva A."/>
            <person name="Lucas S."/>
            <person name="Copeland A."/>
            <person name="Lapidus A."/>
            <person name="Glavina Del Rio T."/>
            <person name="Dalin E."/>
            <person name="Tice H."/>
            <person name="Bruce D."/>
            <person name="Goodwin L."/>
            <person name="Pitluck S."/>
            <person name="Chertkov O."/>
            <person name="Larimer F.W."/>
            <person name="Land M.L."/>
            <person name="Hauser L."/>
            <person name="Brettin T.S."/>
            <person name="Detter J.C."/>
            <person name="Han S."/>
            <person name="de Vos W.M."/>
            <person name="Janssen P.H."/>
            <person name="Smidt H."/>
        </authorList>
    </citation>
    <scope>NUCLEOTIDE SEQUENCE [LARGE SCALE GENOMIC DNA]</scope>
    <source>
        <strain evidence="9 10">Ellin514</strain>
    </source>
</reference>